<gene>
    <name evidence="2" type="ORF">SEPMUDRAFT_115964</name>
</gene>
<accession>M3D9Z1</accession>
<dbReference type="AlphaFoldDB" id="M3D9Z1"/>
<evidence type="ECO:0000256" key="1">
    <source>
        <dbReference type="SAM" id="SignalP"/>
    </source>
</evidence>
<organism evidence="2 3">
    <name type="scientific">Sphaerulina musiva (strain SO2202)</name>
    <name type="common">Poplar stem canker fungus</name>
    <name type="synonym">Septoria musiva</name>
    <dbReference type="NCBI Taxonomy" id="692275"/>
    <lineage>
        <taxon>Eukaryota</taxon>
        <taxon>Fungi</taxon>
        <taxon>Dikarya</taxon>
        <taxon>Ascomycota</taxon>
        <taxon>Pezizomycotina</taxon>
        <taxon>Dothideomycetes</taxon>
        <taxon>Dothideomycetidae</taxon>
        <taxon>Mycosphaerellales</taxon>
        <taxon>Mycosphaerellaceae</taxon>
        <taxon>Sphaerulina</taxon>
    </lineage>
</organism>
<dbReference type="HOGENOM" id="CLU_2334970_0_0_1"/>
<dbReference type="EMBL" id="KB456262">
    <property type="protein sequence ID" value="EMF14699.1"/>
    <property type="molecule type" value="Genomic_DNA"/>
</dbReference>
<reference evidence="2 3" key="1">
    <citation type="journal article" date="2012" name="PLoS Pathog.">
        <title>Diverse lifestyles and strategies of plant pathogenesis encoded in the genomes of eighteen Dothideomycetes fungi.</title>
        <authorList>
            <person name="Ohm R.A."/>
            <person name="Feau N."/>
            <person name="Henrissat B."/>
            <person name="Schoch C.L."/>
            <person name="Horwitz B.A."/>
            <person name="Barry K.W."/>
            <person name="Condon B.J."/>
            <person name="Copeland A.C."/>
            <person name="Dhillon B."/>
            <person name="Glaser F."/>
            <person name="Hesse C.N."/>
            <person name="Kosti I."/>
            <person name="LaButti K."/>
            <person name="Lindquist E.A."/>
            <person name="Lucas S."/>
            <person name="Salamov A.A."/>
            <person name="Bradshaw R.E."/>
            <person name="Ciuffetti L."/>
            <person name="Hamelin R.C."/>
            <person name="Kema G.H.J."/>
            <person name="Lawrence C."/>
            <person name="Scott J.A."/>
            <person name="Spatafora J.W."/>
            <person name="Turgeon B.G."/>
            <person name="de Wit P.J.G.M."/>
            <person name="Zhong S."/>
            <person name="Goodwin S.B."/>
            <person name="Grigoriev I.V."/>
        </authorList>
    </citation>
    <scope>NUCLEOTIDE SEQUENCE [LARGE SCALE GENOMIC DNA]</scope>
    <source>
        <strain evidence="2 3">SO2202</strain>
    </source>
</reference>
<proteinExistence type="predicted"/>
<feature type="signal peptide" evidence="1">
    <location>
        <begin position="1"/>
        <end position="22"/>
    </location>
</feature>
<evidence type="ECO:0000313" key="3">
    <source>
        <dbReference type="Proteomes" id="UP000016931"/>
    </source>
</evidence>
<name>M3D9Z1_SPHMS</name>
<dbReference type="GeneID" id="27898346"/>
<feature type="chain" id="PRO_5004032420" evidence="1">
    <location>
        <begin position="23"/>
        <end position="98"/>
    </location>
</feature>
<dbReference type="Proteomes" id="UP000016931">
    <property type="component" value="Unassembled WGS sequence"/>
</dbReference>
<evidence type="ECO:0000313" key="2">
    <source>
        <dbReference type="EMBL" id="EMF14699.1"/>
    </source>
</evidence>
<keyword evidence="1" id="KW-0732">Signal</keyword>
<sequence length="98" mass="10200">MKSTIFTTTLATLLLHTSTSLAAPNAQPVKGAGLITGWSKPVTYCNYGWTGNGGCEAKGKWTFCCSSKAGGNFENSKFYTEDAGLGGCYDGGVILCAE</sequence>
<keyword evidence="3" id="KW-1185">Reference proteome</keyword>
<dbReference type="OrthoDB" id="3621169at2759"/>
<dbReference type="RefSeq" id="XP_016762820.1">
    <property type="nucleotide sequence ID" value="XM_016901209.1"/>
</dbReference>
<protein>
    <submittedName>
        <fullName evidence="2">Uncharacterized protein</fullName>
    </submittedName>
</protein>